<evidence type="ECO:0000259" key="2">
    <source>
        <dbReference type="Pfam" id="PF12705"/>
    </source>
</evidence>
<feature type="active site" evidence="1">
    <location>
        <position position="323"/>
    </location>
</feature>
<dbReference type="Gene3D" id="3.90.320.10">
    <property type="match status" value="1"/>
</dbReference>
<dbReference type="InterPro" id="IPR038726">
    <property type="entry name" value="PDDEXK_AddAB-type"/>
</dbReference>
<dbReference type="GO" id="GO:0043504">
    <property type="term" value="P:mitochondrial DNA repair"/>
    <property type="evidence" value="ECO:0007669"/>
    <property type="project" value="UniProtKB-UniRule"/>
</dbReference>
<comment type="function">
    <text evidence="1">Metal-dependent single-stranded DNA (ssDNA) exonuclease involved in mitochondrial genome maintenance.</text>
</comment>
<evidence type="ECO:0000256" key="1">
    <source>
        <dbReference type="HAMAP-Rule" id="MF_03030"/>
    </source>
</evidence>
<name>A0A2R5LJQ1_9ACAR</name>
<dbReference type="PANTHER" id="PTHR31340">
    <property type="entry name" value="MITOCHONDRIAL GENOME MAINTENANCE EXONUCLEASE 1"/>
    <property type="match status" value="1"/>
</dbReference>
<keyword evidence="1" id="KW-0378">Hydrolase</keyword>
<feature type="domain" description="PD-(D/E)XK endonuclease-like" evidence="2">
    <location>
        <begin position="307"/>
        <end position="382"/>
    </location>
</feature>
<dbReference type="GO" id="GO:0005739">
    <property type="term" value="C:mitochondrion"/>
    <property type="evidence" value="ECO:0007669"/>
    <property type="project" value="UniProtKB-SubCell"/>
</dbReference>
<feature type="active site" evidence="1">
    <location>
        <position position="336"/>
    </location>
</feature>
<dbReference type="GO" id="GO:0008297">
    <property type="term" value="F:single-stranded DNA exodeoxyribonuclease activity"/>
    <property type="evidence" value="ECO:0007669"/>
    <property type="project" value="UniProtKB-UniRule"/>
</dbReference>
<proteinExistence type="inferred from homology"/>
<keyword evidence="1" id="KW-0540">Nuclease</keyword>
<accession>A0A2R5LJQ1</accession>
<feature type="active site" evidence="1">
    <location>
        <position position="338"/>
    </location>
</feature>
<dbReference type="SUPFAM" id="SSF52980">
    <property type="entry name" value="Restriction endonuclease-like"/>
    <property type="match status" value="1"/>
</dbReference>
<dbReference type="PANTHER" id="PTHR31340:SF3">
    <property type="entry name" value="MITOCHONDRIAL GENOME MAINTENANCE EXONUCLEASE 1"/>
    <property type="match status" value="1"/>
</dbReference>
<dbReference type="HAMAP" id="MF_03030">
    <property type="entry name" value="MGME1"/>
    <property type="match status" value="1"/>
</dbReference>
<reference evidence="3" key="1">
    <citation type="submission" date="2018-03" db="EMBL/GenBank/DDBJ databases">
        <title>The relapsing fever spirochete Borrelia turicatae persists in the highly oxidative environment of its soft-bodied tick vector.</title>
        <authorList>
            <person name="Bourret T.J."/>
            <person name="Boyle W.K."/>
            <person name="Valenzuela J.G."/>
            <person name="Oliveira F."/>
            <person name="Lopez J.E."/>
        </authorList>
    </citation>
    <scope>NUCLEOTIDE SEQUENCE</scope>
    <source>
        <strain evidence="3">Kansas strain/isolate</strain>
        <tissue evidence="3">Salivary glands</tissue>
    </source>
</reference>
<dbReference type="GO" id="GO:0006264">
    <property type="term" value="P:mitochondrial DNA replication"/>
    <property type="evidence" value="ECO:0007669"/>
    <property type="project" value="TreeGrafter"/>
</dbReference>
<dbReference type="InterPro" id="IPR011604">
    <property type="entry name" value="PDDEXK-like_dom_sf"/>
</dbReference>
<dbReference type="EC" id="3.1.-.-" evidence="1"/>
<organism evidence="3">
    <name type="scientific">Ornithodoros turicata</name>
    <dbReference type="NCBI Taxonomy" id="34597"/>
    <lineage>
        <taxon>Eukaryota</taxon>
        <taxon>Metazoa</taxon>
        <taxon>Ecdysozoa</taxon>
        <taxon>Arthropoda</taxon>
        <taxon>Chelicerata</taxon>
        <taxon>Arachnida</taxon>
        <taxon>Acari</taxon>
        <taxon>Parasitiformes</taxon>
        <taxon>Ixodida</taxon>
        <taxon>Ixodoidea</taxon>
        <taxon>Argasidae</taxon>
        <taxon>Ornithodorinae</taxon>
        <taxon>Ornithodoros</taxon>
    </lineage>
</organism>
<dbReference type="EMBL" id="GGLE01005605">
    <property type="protein sequence ID" value="MBY09731.1"/>
    <property type="molecule type" value="Transcribed_RNA"/>
</dbReference>
<evidence type="ECO:0000313" key="3">
    <source>
        <dbReference type="EMBL" id="MBY09731.1"/>
    </source>
</evidence>
<comment type="similarity">
    <text evidence="1">Belongs to the MGME1 family.</text>
</comment>
<protein>
    <recommendedName>
        <fullName evidence="1">Mitochondrial genome maintenance exonuclease 1</fullName>
        <ecNumber evidence="1">3.1.-.-</ecNumber>
    </recommendedName>
</protein>
<dbReference type="Pfam" id="PF12705">
    <property type="entry name" value="PDDEXK_1"/>
    <property type="match status" value="1"/>
</dbReference>
<dbReference type="InterPro" id="IPR011335">
    <property type="entry name" value="Restrct_endonuc-II-like"/>
</dbReference>
<keyword evidence="1 3" id="KW-0269">Exonuclease</keyword>
<dbReference type="AlphaFoldDB" id="A0A2R5LJQ1"/>
<keyword evidence="1" id="KW-0496">Mitochondrion</keyword>
<comment type="subcellular location">
    <subcellularLocation>
        <location evidence="1">Mitochondrion</location>
    </subcellularLocation>
</comment>
<sequence>MSVNFSALPARLQAAKRLIPTTVPQRTCQCSKSTKPPKTSVVAARYDGKTRVPVETVNSGDAVKKINFENLSLFGPLLKSTPEQRKDEQMGFRMTYLDEKVPRRLTKPKLACHDPAVKKITVKEYGYRTLPDVEYSDAIQAPQHDILKLNEGKINLGKLEDSTRRESCEVSINIPQYEPDLKATLSFPIFNYARKDGSERDSNSAPSSFPFTSRKYPSVTTILKETMDEISKQRLEKWKQAMIAELGEKGFEKYQELLLTRGRTLHQNICDFLRGQPVGELDITPDNQGHWESLQSLLPQIQNVRFLETFVSHPHLQYQGIVDCVAVYEGELILIDWKTSKKTKSRLSQTYDNPLQVAAYVGALNYDDNYDVQVKSAAIVVAYEDGQPCDVHRMGPTTCETNWHRWLKRIRVYWQSLGTAD</sequence>